<feature type="transmembrane region" description="Helical" evidence="2">
    <location>
        <begin position="118"/>
        <end position="143"/>
    </location>
</feature>
<proteinExistence type="predicted"/>
<accession>A0A1J8PNS2</accession>
<dbReference type="AlphaFoldDB" id="A0A1J8PNS2"/>
<comment type="caution">
    <text evidence="3">The sequence shown here is derived from an EMBL/GenBank/DDBJ whole genome shotgun (WGS) entry which is preliminary data.</text>
</comment>
<feature type="transmembrane region" description="Helical" evidence="2">
    <location>
        <begin position="163"/>
        <end position="182"/>
    </location>
</feature>
<reference evidence="3 4" key="1">
    <citation type="submission" date="2016-03" db="EMBL/GenBank/DDBJ databases">
        <title>Comparative genomics of the ectomycorrhizal sister species Rhizopogon vinicolor and Rhizopogon vesiculosus (Basidiomycota: Boletales) reveals a divergence of the mating type B locus.</title>
        <authorList>
            <person name="Mujic A.B."/>
            <person name="Kuo A."/>
            <person name="Tritt A."/>
            <person name="Lipzen A."/>
            <person name="Chen C."/>
            <person name="Johnson J."/>
            <person name="Sharma A."/>
            <person name="Barry K."/>
            <person name="Grigoriev I.V."/>
            <person name="Spatafora J.W."/>
        </authorList>
    </citation>
    <scope>NUCLEOTIDE SEQUENCE [LARGE SCALE GENOMIC DNA]</scope>
    <source>
        <strain evidence="3 4">AM-OR11-056</strain>
    </source>
</reference>
<keyword evidence="2" id="KW-0472">Membrane</keyword>
<evidence type="ECO:0000256" key="1">
    <source>
        <dbReference type="SAM" id="MobiDB-lite"/>
    </source>
</evidence>
<name>A0A1J8PNS2_9AGAM</name>
<gene>
    <name evidence="3" type="ORF">AZE42_10027</name>
</gene>
<feature type="transmembrane region" description="Helical" evidence="2">
    <location>
        <begin position="203"/>
        <end position="222"/>
    </location>
</feature>
<evidence type="ECO:0000313" key="3">
    <source>
        <dbReference type="EMBL" id="OJA10151.1"/>
    </source>
</evidence>
<feature type="transmembrane region" description="Helical" evidence="2">
    <location>
        <begin position="53"/>
        <end position="74"/>
    </location>
</feature>
<dbReference type="EMBL" id="LVVM01005581">
    <property type="protein sequence ID" value="OJA10151.1"/>
    <property type="molecule type" value="Genomic_DNA"/>
</dbReference>
<keyword evidence="2" id="KW-1133">Transmembrane helix</keyword>
<sequence>MVDWKSQEELAKDAIVFVKLNHTLFGLYIWEFVISLDFDWAVLTRKKKFRWPLIFYFANRYFLLFSMIGTSIAYDSSSKLDCRALYTFDELSGVAAVGLASINLSLRTIAIWSHNKWIIMLLVAIVIGHWSLILRGALVVGVWVPGVGCQITHSNTTILSATFIYSMCFDFVVMCLSAYKLAPMRRGMKGAQSQLIGMLFTDGLIYFITAFVANLLAATFMLVKLNTIMSVIFNVPAATASTIVACRVVRRLADFQPSGPELFSPRRNINVGIPFKRNSAAPPKPCNAPMNSGIHVEIDMFSHEENADPESIDLEDRKPTNLMHDCTARNSD</sequence>
<feature type="region of interest" description="Disordered" evidence="1">
    <location>
        <begin position="307"/>
        <end position="332"/>
    </location>
</feature>
<protein>
    <submittedName>
        <fullName evidence="3">Uncharacterized protein</fullName>
    </submittedName>
</protein>
<feature type="transmembrane region" description="Helical" evidence="2">
    <location>
        <begin position="86"/>
        <end position="106"/>
    </location>
</feature>
<keyword evidence="2" id="KW-0812">Transmembrane</keyword>
<feature type="transmembrane region" description="Helical" evidence="2">
    <location>
        <begin position="228"/>
        <end position="249"/>
    </location>
</feature>
<organism evidence="3 4">
    <name type="scientific">Rhizopogon vesiculosus</name>
    <dbReference type="NCBI Taxonomy" id="180088"/>
    <lineage>
        <taxon>Eukaryota</taxon>
        <taxon>Fungi</taxon>
        <taxon>Dikarya</taxon>
        <taxon>Basidiomycota</taxon>
        <taxon>Agaricomycotina</taxon>
        <taxon>Agaricomycetes</taxon>
        <taxon>Agaricomycetidae</taxon>
        <taxon>Boletales</taxon>
        <taxon>Suillineae</taxon>
        <taxon>Rhizopogonaceae</taxon>
        <taxon>Rhizopogon</taxon>
    </lineage>
</organism>
<evidence type="ECO:0000256" key="2">
    <source>
        <dbReference type="SAM" id="Phobius"/>
    </source>
</evidence>
<evidence type="ECO:0000313" key="4">
    <source>
        <dbReference type="Proteomes" id="UP000183567"/>
    </source>
</evidence>
<dbReference type="STRING" id="180088.A0A1J8PNS2"/>
<dbReference type="OrthoDB" id="3197626at2759"/>
<keyword evidence="4" id="KW-1185">Reference proteome</keyword>
<dbReference type="Proteomes" id="UP000183567">
    <property type="component" value="Unassembled WGS sequence"/>
</dbReference>